<proteinExistence type="predicted"/>
<feature type="compositionally biased region" description="Polar residues" evidence="1">
    <location>
        <begin position="145"/>
        <end position="157"/>
    </location>
</feature>
<gene>
    <name evidence="2" type="ORF">CK203_073311</name>
</gene>
<dbReference type="SUPFAM" id="SSF53098">
    <property type="entry name" value="Ribonuclease H-like"/>
    <property type="match status" value="1"/>
</dbReference>
<name>A0A438ESP7_VITVI</name>
<dbReference type="Proteomes" id="UP000288805">
    <property type="component" value="Unassembled WGS sequence"/>
</dbReference>
<feature type="region of interest" description="Disordered" evidence="1">
    <location>
        <begin position="127"/>
        <end position="157"/>
    </location>
</feature>
<dbReference type="EMBL" id="QGNW01001194">
    <property type="protein sequence ID" value="RVW50730.1"/>
    <property type="molecule type" value="Genomic_DNA"/>
</dbReference>
<evidence type="ECO:0000313" key="2">
    <source>
        <dbReference type="EMBL" id="RVW50730.1"/>
    </source>
</evidence>
<evidence type="ECO:0008006" key="4">
    <source>
        <dbReference type="Google" id="ProtNLM"/>
    </source>
</evidence>
<dbReference type="PANTHER" id="PTHR42648">
    <property type="entry name" value="TRANSPOSASE, PUTATIVE-RELATED"/>
    <property type="match status" value="1"/>
</dbReference>
<reference evidence="2 3" key="1">
    <citation type="journal article" date="2018" name="PLoS Genet.">
        <title>Population sequencing reveals clonal diversity and ancestral inbreeding in the grapevine cultivar Chardonnay.</title>
        <authorList>
            <person name="Roach M.J."/>
            <person name="Johnson D.L."/>
            <person name="Bohlmann J."/>
            <person name="van Vuuren H.J."/>
            <person name="Jones S.J."/>
            <person name="Pretorius I.S."/>
            <person name="Schmidt S.A."/>
            <person name="Borneman A.R."/>
        </authorList>
    </citation>
    <scope>NUCLEOTIDE SEQUENCE [LARGE SCALE GENOMIC DNA]</scope>
    <source>
        <strain evidence="3">cv. Chardonnay</strain>
        <tissue evidence="2">Leaf</tissue>
    </source>
</reference>
<dbReference type="Gene3D" id="3.30.420.10">
    <property type="entry name" value="Ribonuclease H-like superfamily/Ribonuclease H"/>
    <property type="match status" value="1"/>
</dbReference>
<feature type="compositionally biased region" description="Basic and acidic residues" evidence="1">
    <location>
        <begin position="194"/>
        <end position="203"/>
    </location>
</feature>
<accession>A0A438ESP7</accession>
<dbReference type="InterPro" id="IPR012337">
    <property type="entry name" value="RNaseH-like_sf"/>
</dbReference>
<feature type="region of interest" description="Disordered" evidence="1">
    <location>
        <begin position="194"/>
        <end position="221"/>
    </location>
</feature>
<dbReference type="AlphaFoldDB" id="A0A438ESP7"/>
<organism evidence="2 3">
    <name type="scientific">Vitis vinifera</name>
    <name type="common">Grape</name>
    <dbReference type="NCBI Taxonomy" id="29760"/>
    <lineage>
        <taxon>Eukaryota</taxon>
        <taxon>Viridiplantae</taxon>
        <taxon>Streptophyta</taxon>
        <taxon>Embryophyta</taxon>
        <taxon>Tracheophyta</taxon>
        <taxon>Spermatophyta</taxon>
        <taxon>Magnoliopsida</taxon>
        <taxon>eudicotyledons</taxon>
        <taxon>Gunneridae</taxon>
        <taxon>Pentapetalae</taxon>
        <taxon>rosids</taxon>
        <taxon>Vitales</taxon>
        <taxon>Vitaceae</taxon>
        <taxon>Viteae</taxon>
        <taxon>Vitis</taxon>
    </lineage>
</organism>
<protein>
    <recommendedName>
        <fullName evidence="4">Integrase catalytic domain-containing protein</fullName>
    </recommendedName>
</protein>
<dbReference type="PANTHER" id="PTHR42648:SF31">
    <property type="entry name" value="RNA-DIRECTED DNA POLYMERASE"/>
    <property type="match status" value="1"/>
</dbReference>
<comment type="caution">
    <text evidence="2">The sequence shown here is derived from an EMBL/GenBank/DDBJ whole genome shotgun (WGS) entry which is preliminary data.</text>
</comment>
<evidence type="ECO:0000256" key="1">
    <source>
        <dbReference type="SAM" id="MobiDB-lite"/>
    </source>
</evidence>
<dbReference type="GO" id="GO:0003676">
    <property type="term" value="F:nucleic acid binding"/>
    <property type="evidence" value="ECO:0007669"/>
    <property type="project" value="InterPro"/>
</dbReference>
<dbReference type="InterPro" id="IPR039537">
    <property type="entry name" value="Retrotran_Ty1/copia-like"/>
</dbReference>
<dbReference type="InterPro" id="IPR036397">
    <property type="entry name" value="RNaseH_sf"/>
</dbReference>
<sequence>MVKNQFNVTIKKFQSNNAIDCFNQVLTPFFQYEGIIHESSCVNTPQQNGVAKRKNGHLLDTTRAFLFQNHVLESCWEKVVLTATHLINQLPSRGKTSRKTRIGIPISLIYFPLTPLKVTGPVPIPSTIDPIPEPESVPKPESSPTKSAKNRMTSKVYSSKKATVPRLIQVQEPEPASGNEINYRILHLSWRESGDMEKQEPKFGSKVQCKSRIPSNGPRSL</sequence>
<evidence type="ECO:0000313" key="3">
    <source>
        <dbReference type="Proteomes" id="UP000288805"/>
    </source>
</evidence>